<dbReference type="OrthoDB" id="2387346at2"/>
<feature type="transmembrane region" description="Helical" evidence="6">
    <location>
        <begin position="339"/>
        <end position="361"/>
    </location>
</feature>
<evidence type="ECO:0000256" key="6">
    <source>
        <dbReference type="SAM" id="Phobius"/>
    </source>
</evidence>
<feature type="transmembrane region" description="Helical" evidence="6">
    <location>
        <begin position="252"/>
        <end position="270"/>
    </location>
</feature>
<evidence type="ECO:0000256" key="3">
    <source>
        <dbReference type="ARBA" id="ARBA00022692"/>
    </source>
</evidence>
<dbReference type="PANTHER" id="PTHR34820">
    <property type="entry name" value="INNER MEMBRANE PROTEIN YEBZ"/>
    <property type="match status" value="1"/>
</dbReference>
<dbReference type="InterPro" id="IPR008457">
    <property type="entry name" value="Cu-R_CopD_dom"/>
</dbReference>
<keyword evidence="2" id="KW-1003">Cell membrane</keyword>
<gene>
    <name evidence="8" type="ORF">BKP35_09220</name>
</gene>
<evidence type="ECO:0000256" key="4">
    <source>
        <dbReference type="ARBA" id="ARBA00022989"/>
    </source>
</evidence>
<dbReference type="GO" id="GO:0006825">
    <property type="term" value="P:copper ion transport"/>
    <property type="evidence" value="ECO:0007669"/>
    <property type="project" value="InterPro"/>
</dbReference>
<protein>
    <recommendedName>
        <fullName evidence="7">Copper resistance protein D domain-containing protein</fullName>
    </recommendedName>
</protein>
<evidence type="ECO:0000256" key="2">
    <source>
        <dbReference type="ARBA" id="ARBA00022475"/>
    </source>
</evidence>
<feature type="transmembrane region" description="Helical" evidence="6">
    <location>
        <begin position="145"/>
        <end position="165"/>
    </location>
</feature>
<evidence type="ECO:0000256" key="1">
    <source>
        <dbReference type="ARBA" id="ARBA00004651"/>
    </source>
</evidence>
<sequence length="540" mass="61488">MLVVISNALLYPAFAFLVGGLILMVVPEKYRPTLYVNKTTFITVVLAIIFLTSVPVFSLAINLSGILNLSLLNAVKQVLFTFNIGQVWIQTLISGALLIVILLFWDKGRKFRYFALLLSIVIVVIVSQASHSASLQPSLGLVGHSIHFISVSVWAGILLVVGISAKDEVNWDSFLKWYTPTAVFCVVILSVSGMFLMKGIVPDYANSLMLSYGQLLLLKHILFLLVIIYGFINGFLIRRKLKNNPSFTPKKWLRLESVFLIFTFMITAFMTEEAPPHNVSVTLERVEPSTLFEWIYGSVGTYSNVLISSQPFTMFLVFIVLLTIIFIFYVVLKSKRILIAFFTSLIFLLASYSLIMSLVTVENVFETESRVYSSIEEAIMVGHATDDQLTIFQTGNRYAEIIYVIYTINDSQLIGELLYENDLGYERIRESRLTIGGVPIKDSKHKIRTFLITDGPWKQQNEQYTYVTFGHIQEPDDVFSVEIQYEGERRNVNVQNRTFFNLSSSDEQWEALHPIIFYNQDGEEIGGYMRQFMETEAFCH</sequence>
<dbReference type="Pfam" id="PF05425">
    <property type="entry name" value="CopD"/>
    <property type="match status" value="1"/>
</dbReference>
<feature type="transmembrane region" description="Helical" evidence="6">
    <location>
        <begin position="209"/>
        <end position="232"/>
    </location>
</feature>
<keyword evidence="9" id="KW-1185">Reference proteome</keyword>
<name>A0A1S2LJQ4_9BACI</name>
<evidence type="ECO:0000313" key="9">
    <source>
        <dbReference type="Proteomes" id="UP000180098"/>
    </source>
</evidence>
<dbReference type="PANTHER" id="PTHR34820:SF4">
    <property type="entry name" value="INNER MEMBRANE PROTEIN YEBZ"/>
    <property type="match status" value="1"/>
</dbReference>
<dbReference type="InterPro" id="IPR032694">
    <property type="entry name" value="CopC/D"/>
</dbReference>
<feature type="transmembrane region" description="Helical" evidence="6">
    <location>
        <begin position="6"/>
        <end position="27"/>
    </location>
</feature>
<accession>A0A1S2LJQ4</accession>
<feature type="transmembrane region" description="Helical" evidence="6">
    <location>
        <begin position="113"/>
        <end position="133"/>
    </location>
</feature>
<dbReference type="AlphaFoldDB" id="A0A1S2LJQ4"/>
<keyword evidence="5 6" id="KW-0472">Membrane</keyword>
<feature type="transmembrane region" description="Helical" evidence="6">
    <location>
        <begin position="39"/>
        <end position="67"/>
    </location>
</feature>
<feature type="domain" description="Copper resistance protein D" evidence="7">
    <location>
        <begin position="174"/>
        <end position="269"/>
    </location>
</feature>
<dbReference type="Proteomes" id="UP000180098">
    <property type="component" value="Unassembled WGS sequence"/>
</dbReference>
<evidence type="ECO:0000259" key="7">
    <source>
        <dbReference type="Pfam" id="PF05425"/>
    </source>
</evidence>
<feature type="transmembrane region" description="Helical" evidence="6">
    <location>
        <begin position="87"/>
        <end position="106"/>
    </location>
</feature>
<evidence type="ECO:0000256" key="5">
    <source>
        <dbReference type="ARBA" id="ARBA00023136"/>
    </source>
</evidence>
<dbReference type="EMBL" id="MLQQ01000018">
    <property type="protein sequence ID" value="OIJ12752.1"/>
    <property type="molecule type" value="Genomic_DNA"/>
</dbReference>
<organism evidence="8 9">
    <name type="scientific">Anaerobacillus arseniciselenatis</name>
    <dbReference type="NCBI Taxonomy" id="85682"/>
    <lineage>
        <taxon>Bacteria</taxon>
        <taxon>Bacillati</taxon>
        <taxon>Bacillota</taxon>
        <taxon>Bacilli</taxon>
        <taxon>Bacillales</taxon>
        <taxon>Bacillaceae</taxon>
        <taxon>Anaerobacillus</taxon>
    </lineage>
</organism>
<comment type="caution">
    <text evidence="8">The sequence shown here is derived from an EMBL/GenBank/DDBJ whole genome shotgun (WGS) entry which is preliminary data.</text>
</comment>
<dbReference type="RefSeq" id="WP_071313059.1">
    <property type="nucleotide sequence ID" value="NZ_MLQQ01000018.1"/>
</dbReference>
<comment type="subcellular location">
    <subcellularLocation>
        <location evidence="1">Cell membrane</location>
        <topology evidence="1">Multi-pass membrane protein</topology>
    </subcellularLocation>
</comment>
<dbReference type="GO" id="GO:0005886">
    <property type="term" value="C:plasma membrane"/>
    <property type="evidence" value="ECO:0007669"/>
    <property type="project" value="UniProtKB-SubCell"/>
</dbReference>
<feature type="transmembrane region" description="Helical" evidence="6">
    <location>
        <begin position="312"/>
        <end position="332"/>
    </location>
</feature>
<proteinExistence type="predicted"/>
<feature type="transmembrane region" description="Helical" evidence="6">
    <location>
        <begin position="177"/>
        <end position="197"/>
    </location>
</feature>
<evidence type="ECO:0000313" key="8">
    <source>
        <dbReference type="EMBL" id="OIJ12752.1"/>
    </source>
</evidence>
<reference evidence="8 9" key="1">
    <citation type="submission" date="2016-10" db="EMBL/GenBank/DDBJ databases">
        <title>Draft genome sequences of four alkaliphilic bacteria belonging to the Anaerobacillus genus.</title>
        <authorList>
            <person name="Bassil N.M."/>
            <person name="Lloyd J.R."/>
        </authorList>
    </citation>
    <scope>NUCLEOTIDE SEQUENCE [LARGE SCALE GENOMIC DNA]</scope>
    <source>
        <strain evidence="8 9">DSM 15340</strain>
    </source>
</reference>
<keyword evidence="4 6" id="KW-1133">Transmembrane helix</keyword>
<keyword evidence="3 6" id="KW-0812">Transmembrane</keyword>